<sequence>MRVFRRKVRGWILNSDAWYRKIRKEILMKLDAIDKNAEIMGLSAQDREEQKDLRSQLHGLLKQVEMKWLQRYKDKEIKDGDCNTKYYHAKVNGRRRKNRILSLEQEEGVIEGKDNLIRYITDFYKKLFGQPDTFSINLNILGGQAITREHADTLVKPFSMEELQAVVFGMEKNKSPGPDGIPVDFYQHFWETVKWDLMKLLNDFHEGKLDITRLNYGIITLVPKSKDAKQIQKFRPICLLNVSFKIITKVLMNRLSRIIKPIILPTQTAFIKGRYIMEGIVILHEALNSIHHSKQSVVLFKVDFEKAYDKIKWPFVYKMLKMKQFPDKWCDLVMHTMIGGQVGIKVNDKIGPYFKTYKGLRQGDSMSPLLFDIAADALAIILDKAKHAGYVRGGGY</sequence>
<reference evidence="2" key="5">
    <citation type="journal article" date="2021" name="G3 (Bethesda)">
        <title>Aegilops tauschii genome assembly Aet v5.0 features greater sequence contiguity and improved annotation.</title>
        <authorList>
            <person name="Wang L."/>
            <person name="Zhu T."/>
            <person name="Rodriguez J.C."/>
            <person name="Deal K.R."/>
            <person name="Dubcovsky J."/>
            <person name="McGuire P.E."/>
            <person name="Lux T."/>
            <person name="Spannagl M."/>
            <person name="Mayer K.F.X."/>
            <person name="Baldrich P."/>
            <person name="Meyers B.C."/>
            <person name="Huo N."/>
            <person name="Gu Y.Q."/>
            <person name="Zhou H."/>
            <person name="Devos K.M."/>
            <person name="Bennetzen J.L."/>
            <person name="Unver T."/>
            <person name="Budak H."/>
            <person name="Gulick P.J."/>
            <person name="Galiba G."/>
            <person name="Kalapos B."/>
            <person name="Nelson D.R."/>
            <person name="Li P."/>
            <person name="You F.M."/>
            <person name="Luo M.C."/>
            <person name="Dvorak J."/>
        </authorList>
    </citation>
    <scope>NUCLEOTIDE SEQUENCE [LARGE SCALE GENOMIC DNA]</scope>
    <source>
        <strain evidence="2">cv. AL8/78</strain>
    </source>
</reference>
<reference evidence="2" key="4">
    <citation type="submission" date="2019-03" db="UniProtKB">
        <authorList>
            <consortium name="EnsemblPlants"/>
        </authorList>
    </citation>
    <scope>IDENTIFICATION</scope>
</reference>
<dbReference type="InterPro" id="IPR000477">
    <property type="entry name" value="RT_dom"/>
</dbReference>
<name>A0A453KWR1_AEGTS</name>
<proteinExistence type="predicted"/>
<dbReference type="SUPFAM" id="SSF56672">
    <property type="entry name" value="DNA/RNA polymerases"/>
    <property type="match status" value="1"/>
</dbReference>
<evidence type="ECO:0000259" key="1">
    <source>
        <dbReference type="PROSITE" id="PS50878"/>
    </source>
</evidence>
<dbReference type="PROSITE" id="PS50878">
    <property type="entry name" value="RT_POL"/>
    <property type="match status" value="1"/>
</dbReference>
<dbReference type="AlphaFoldDB" id="A0A453KWR1"/>
<dbReference type="InterPro" id="IPR043502">
    <property type="entry name" value="DNA/RNA_pol_sf"/>
</dbReference>
<accession>A0A453KWR1</accession>
<organism evidence="2 3">
    <name type="scientific">Aegilops tauschii subsp. strangulata</name>
    <name type="common">Goatgrass</name>
    <dbReference type="NCBI Taxonomy" id="200361"/>
    <lineage>
        <taxon>Eukaryota</taxon>
        <taxon>Viridiplantae</taxon>
        <taxon>Streptophyta</taxon>
        <taxon>Embryophyta</taxon>
        <taxon>Tracheophyta</taxon>
        <taxon>Spermatophyta</taxon>
        <taxon>Magnoliopsida</taxon>
        <taxon>Liliopsida</taxon>
        <taxon>Poales</taxon>
        <taxon>Poaceae</taxon>
        <taxon>BOP clade</taxon>
        <taxon>Pooideae</taxon>
        <taxon>Triticodae</taxon>
        <taxon>Triticeae</taxon>
        <taxon>Triticinae</taxon>
        <taxon>Aegilops</taxon>
    </lineage>
</organism>
<reference evidence="2" key="3">
    <citation type="journal article" date="2017" name="Nature">
        <title>Genome sequence of the progenitor of the wheat D genome Aegilops tauschii.</title>
        <authorList>
            <person name="Luo M.C."/>
            <person name="Gu Y.Q."/>
            <person name="Puiu D."/>
            <person name="Wang H."/>
            <person name="Twardziok S.O."/>
            <person name="Deal K.R."/>
            <person name="Huo N."/>
            <person name="Zhu T."/>
            <person name="Wang L."/>
            <person name="Wang Y."/>
            <person name="McGuire P.E."/>
            <person name="Liu S."/>
            <person name="Long H."/>
            <person name="Ramasamy R.K."/>
            <person name="Rodriguez J.C."/>
            <person name="Van S.L."/>
            <person name="Yuan L."/>
            <person name="Wang Z."/>
            <person name="Xia Z."/>
            <person name="Xiao L."/>
            <person name="Anderson O.D."/>
            <person name="Ouyang S."/>
            <person name="Liang Y."/>
            <person name="Zimin A.V."/>
            <person name="Pertea G."/>
            <person name="Qi P."/>
            <person name="Bennetzen J.L."/>
            <person name="Dai X."/>
            <person name="Dawson M.W."/>
            <person name="Muller H.G."/>
            <person name="Kugler K."/>
            <person name="Rivarola-Duarte L."/>
            <person name="Spannagl M."/>
            <person name="Mayer K.F.X."/>
            <person name="Lu F.H."/>
            <person name="Bevan M.W."/>
            <person name="Leroy P."/>
            <person name="Li P."/>
            <person name="You F.M."/>
            <person name="Sun Q."/>
            <person name="Liu Z."/>
            <person name="Lyons E."/>
            <person name="Wicker T."/>
            <person name="Salzberg S.L."/>
            <person name="Devos K.M."/>
            <person name="Dvorak J."/>
        </authorList>
    </citation>
    <scope>NUCLEOTIDE SEQUENCE [LARGE SCALE GENOMIC DNA]</scope>
    <source>
        <strain evidence="2">cv. AL8/78</strain>
    </source>
</reference>
<evidence type="ECO:0000313" key="2">
    <source>
        <dbReference type="EnsemblPlants" id="AET5Gv20538500.1"/>
    </source>
</evidence>
<feature type="domain" description="Reverse transcriptase" evidence="1">
    <location>
        <begin position="203"/>
        <end position="396"/>
    </location>
</feature>
<dbReference type="CDD" id="cd01650">
    <property type="entry name" value="RT_nLTR_like"/>
    <property type="match status" value="1"/>
</dbReference>
<dbReference type="Proteomes" id="UP000015105">
    <property type="component" value="Chromosome 5D"/>
</dbReference>
<dbReference type="Gramene" id="AET5Gv20538500.1">
    <property type="protein sequence ID" value="AET5Gv20538500.1"/>
    <property type="gene ID" value="AET5Gv20538500"/>
</dbReference>
<dbReference type="PANTHER" id="PTHR31635">
    <property type="entry name" value="REVERSE TRANSCRIPTASE DOMAIN-CONTAINING PROTEIN-RELATED"/>
    <property type="match status" value="1"/>
</dbReference>
<evidence type="ECO:0000313" key="3">
    <source>
        <dbReference type="Proteomes" id="UP000015105"/>
    </source>
</evidence>
<dbReference type="STRING" id="200361.A0A453KWR1"/>
<dbReference type="EnsemblPlants" id="AET5Gv20538500.1">
    <property type="protein sequence ID" value="AET5Gv20538500.1"/>
    <property type="gene ID" value="AET5Gv20538500"/>
</dbReference>
<dbReference type="PANTHER" id="PTHR31635:SF196">
    <property type="entry name" value="REVERSE TRANSCRIPTASE DOMAIN-CONTAINING PROTEIN-RELATED"/>
    <property type="match status" value="1"/>
</dbReference>
<protein>
    <recommendedName>
        <fullName evidence="1">Reverse transcriptase domain-containing protein</fullName>
    </recommendedName>
</protein>
<keyword evidence="3" id="KW-1185">Reference proteome</keyword>
<dbReference type="Pfam" id="PF00078">
    <property type="entry name" value="RVT_1"/>
    <property type="match status" value="1"/>
</dbReference>
<reference evidence="3" key="2">
    <citation type="journal article" date="2017" name="Nat. Plants">
        <title>The Aegilops tauschii genome reveals multiple impacts of transposons.</title>
        <authorList>
            <person name="Zhao G."/>
            <person name="Zou C."/>
            <person name="Li K."/>
            <person name="Wang K."/>
            <person name="Li T."/>
            <person name="Gao L."/>
            <person name="Zhang X."/>
            <person name="Wang H."/>
            <person name="Yang Z."/>
            <person name="Liu X."/>
            <person name="Jiang W."/>
            <person name="Mao L."/>
            <person name="Kong X."/>
            <person name="Jiao Y."/>
            <person name="Jia J."/>
        </authorList>
    </citation>
    <scope>NUCLEOTIDE SEQUENCE [LARGE SCALE GENOMIC DNA]</scope>
    <source>
        <strain evidence="3">cv. AL8/78</strain>
    </source>
</reference>
<reference evidence="3" key="1">
    <citation type="journal article" date="2014" name="Science">
        <title>Ancient hybridizations among the ancestral genomes of bread wheat.</title>
        <authorList>
            <consortium name="International Wheat Genome Sequencing Consortium,"/>
            <person name="Marcussen T."/>
            <person name="Sandve S.R."/>
            <person name="Heier L."/>
            <person name="Spannagl M."/>
            <person name="Pfeifer M."/>
            <person name="Jakobsen K.S."/>
            <person name="Wulff B.B."/>
            <person name="Steuernagel B."/>
            <person name="Mayer K.F."/>
            <person name="Olsen O.A."/>
        </authorList>
    </citation>
    <scope>NUCLEOTIDE SEQUENCE [LARGE SCALE GENOMIC DNA]</scope>
    <source>
        <strain evidence="3">cv. AL8/78</strain>
    </source>
</reference>